<name>A0A382ETL3_9ZZZZ</name>
<protein>
    <submittedName>
        <fullName evidence="1">Uncharacterized protein</fullName>
    </submittedName>
</protein>
<dbReference type="EMBL" id="UINC01046275">
    <property type="protein sequence ID" value="SVB54070.1"/>
    <property type="molecule type" value="Genomic_DNA"/>
</dbReference>
<reference evidence="1" key="1">
    <citation type="submission" date="2018-05" db="EMBL/GenBank/DDBJ databases">
        <authorList>
            <person name="Lanie J.A."/>
            <person name="Ng W.-L."/>
            <person name="Kazmierczak K.M."/>
            <person name="Andrzejewski T.M."/>
            <person name="Davidsen T.M."/>
            <person name="Wayne K.J."/>
            <person name="Tettelin H."/>
            <person name="Glass J.I."/>
            <person name="Rusch D."/>
            <person name="Podicherti R."/>
            <person name="Tsui H.-C.T."/>
            <person name="Winkler M.E."/>
        </authorList>
    </citation>
    <scope>NUCLEOTIDE SEQUENCE</scope>
</reference>
<evidence type="ECO:0000313" key="1">
    <source>
        <dbReference type="EMBL" id="SVB54070.1"/>
    </source>
</evidence>
<sequence length="156" mass="17868">MRAWSLLSIPRDERTHRGNEGYDDVFAHTYDYDSTVPNSRYVRKGDLVLVRDRKNGLGIGFVDSVERRPDVKARHRCPQPGCGSTDIKERKTLAPRYRCGVCRDEFDVPHTEMIRITAYRADYGSSWQRLSPAPPIREFEGATSTGRNNTRFVSST</sequence>
<accession>A0A382ETL3</accession>
<dbReference type="AlphaFoldDB" id="A0A382ETL3"/>
<gene>
    <name evidence="1" type="ORF">METZ01_LOCUS206924</name>
</gene>
<proteinExistence type="predicted"/>
<organism evidence="1">
    <name type="scientific">marine metagenome</name>
    <dbReference type="NCBI Taxonomy" id="408172"/>
    <lineage>
        <taxon>unclassified sequences</taxon>
        <taxon>metagenomes</taxon>
        <taxon>ecological metagenomes</taxon>
    </lineage>
</organism>